<dbReference type="AlphaFoldDB" id="A0A150GF96"/>
<dbReference type="GO" id="GO:0005524">
    <property type="term" value="F:ATP binding"/>
    <property type="evidence" value="ECO:0007669"/>
    <property type="project" value="UniProtKB-UniRule"/>
</dbReference>
<evidence type="ECO:0000313" key="3">
    <source>
        <dbReference type="EMBL" id="KXZ48527.1"/>
    </source>
</evidence>
<dbReference type="Proteomes" id="UP000075714">
    <property type="component" value="Unassembled WGS sequence"/>
</dbReference>
<sequence>MSVYFCELRDRLGAEVDAADDDAHMPEEGQPRSLQTIIQALQADLGSSDLQVFSVLGRGAFGVVYAGRWRSLPVAVKTLVVRNVEDGKEGLRRQQAVLEAAISLSMAHENLVATYTYMIKPLVHQPSHAASSALGPSGNSQCPQDQGSGQKLAVVADGGVDTYKLYIVQELCNGGSLWQALAYGMAGSVRSGGSSRLLALNLALDVARGMAHVHACRIVHGDLKPD</sequence>
<dbReference type="PANTHER" id="PTHR44329">
    <property type="entry name" value="SERINE/THREONINE-PROTEIN KINASE TNNI3K-RELATED"/>
    <property type="match status" value="1"/>
</dbReference>
<keyword evidence="1" id="KW-0067">ATP-binding</keyword>
<gene>
    <name evidence="3" type="ORF">GPECTOR_27g698</name>
</gene>
<dbReference type="Pfam" id="PF00069">
    <property type="entry name" value="Pkinase"/>
    <property type="match status" value="1"/>
</dbReference>
<dbReference type="PROSITE" id="PS00107">
    <property type="entry name" value="PROTEIN_KINASE_ATP"/>
    <property type="match status" value="1"/>
</dbReference>
<dbReference type="Gene3D" id="3.30.200.20">
    <property type="entry name" value="Phosphorylase Kinase, domain 1"/>
    <property type="match status" value="1"/>
</dbReference>
<accession>A0A150GF96</accession>
<evidence type="ECO:0000313" key="4">
    <source>
        <dbReference type="Proteomes" id="UP000075714"/>
    </source>
</evidence>
<comment type="caution">
    <text evidence="3">The sequence shown here is derived from an EMBL/GenBank/DDBJ whole genome shotgun (WGS) entry which is preliminary data.</text>
</comment>
<dbReference type="InterPro" id="IPR017441">
    <property type="entry name" value="Protein_kinase_ATP_BS"/>
</dbReference>
<dbReference type="Gene3D" id="1.10.510.10">
    <property type="entry name" value="Transferase(Phosphotransferase) domain 1"/>
    <property type="match status" value="1"/>
</dbReference>
<keyword evidence="4" id="KW-1185">Reference proteome</keyword>
<dbReference type="EMBL" id="LSYV01000028">
    <property type="protein sequence ID" value="KXZ48527.1"/>
    <property type="molecule type" value="Genomic_DNA"/>
</dbReference>
<dbReference type="InterPro" id="IPR000719">
    <property type="entry name" value="Prot_kinase_dom"/>
</dbReference>
<reference evidence="4" key="1">
    <citation type="journal article" date="2016" name="Nat. Commun.">
        <title>The Gonium pectorale genome demonstrates co-option of cell cycle regulation during the evolution of multicellularity.</title>
        <authorList>
            <person name="Hanschen E.R."/>
            <person name="Marriage T.N."/>
            <person name="Ferris P.J."/>
            <person name="Hamaji T."/>
            <person name="Toyoda A."/>
            <person name="Fujiyama A."/>
            <person name="Neme R."/>
            <person name="Noguchi H."/>
            <person name="Minakuchi Y."/>
            <person name="Suzuki M."/>
            <person name="Kawai-Toyooka H."/>
            <person name="Smith D.R."/>
            <person name="Sparks H."/>
            <person name="Anderson J."/>
            <person name="Bakaric R."/>
            <person name="Luria V."/>
            <person name="Karger A."/>
            <person name="Kirschner M.W."/>
            <person name="Durand P.M."/>
            <person name="Michod R.E."/>
            <person name="Nozaki H."/>
            <person name="Olson B.J."/>
        </authorList>
    </citation>
    <scope>NUCLEOTIDE SEQUENCE [LARGE SCALE GENOMIC DNA]</scope>
    <source>
        <strain evidence="4">NIES-2863</strain>
    </source>
</reference>
<dbReference type="STRING" id="33097.A0A150GF96"/>
<organism evidence="3 4">
    <name type="scientific">Gonium pectorale</name>
    <name type="common">Green alga</name>
    <dbReference type="NCBI Taxonomy" id="33097"/>
    <lineage>
        <taxon>Eukaryota</taxon>
        <taxon>Viridiplantae</taxon>
        <taxon>Chlorophyta</taxon>
        <taxon>core chlorophytes</taxon>
        <taxon>Chlorophyceae</taxon>
        <taxon>CS clade</taxon>
        <taxon>Chlamydomonadales</taxon>
        <taxon>Volvocaceae</taxon>
        <taxon>Gonium</taxon>
    </lineage>
</organism>
<feature type="domain" description="Protein kinase" evidence="2">
    <location>
        <begin position="50"/>
        <end position="226"/>
    </location>
</feature>
<keyword evidence="1" id="KW-0547">Nucleotide-binding</keyword>
<dbReference type="InterPro" id="IPR051681">
    <property type="entry name" value="Ser/Thr_Kinases-Pseudokinases"/>
</dbReference>
<dbReference type="PROSITE" id="PS50011">
    <property type="entry name" value="PROTEIN_KINASE_DOM"/>
    <property type="match status" value="1"/>
</dbReference>
<proteinExistence type="predicted"/>
<dbReference type="GO" id="GO:0004674">
    <property type="term" value="F:protein serine/threonine kinase activity"/>
    <property type="evidence" value="ECO:0007669"/>
    <property type="project" value="TreeGrafter"/>
</dbReference>
<dbReference type="PANTHER" id="PTHR44329:SF214">
    <property type="entry name" value="PROTEIN KINASE DOMAIN-CONTAINING PROTEIN"/>
    <property type="match status" value="1"/>
</dbReference>
<evidence type="ECO:0000259" key="2">
    <source>
        <dbReference type="PROSITE" id="PS50011"/>
    </source>
</evidence>
<name>A0A150GF96_GONPE</name>
<protein>
    <recommendedName>
        <fullName evidence="2">Protein kinase domain-containing protein</fullName>
    </recommendedName>
</protein>
<evidence type="ECO:0000256" key="1">
    <source>
        <dbReference type="PROSITE-ProRule" id="PRU10141"/>
    </source>
</evidence>
<feature type="binding site" evidence="1">
    <location>
        <position position="77"/>
    </location>
    <ligand>
        <name>ATP</name>
        <dbReference type="ChEBI" id="CHEBI:30616"/>
    </ligand>
</feature>
<dbReference type="InterPro" id="IPR011009">
    <property type="entry name" value="Kinase-like_dom_sf"/>
</dbReference>
<dbReference type="OrthoDB" id="548589at2759"/>
<dbReference type="SUPFAM" id="SSF56112">
    <property type="entry name" value="Protein kinase-like (PK-like)"/>
    <property type="match status" value="1"/>
</dbReference>